<dbReference type="EMBL" id="JAEAOA010002355">
    <property type="protein sequence ID" value="KAK3587665.1"/>
    <property type="molecule type" value="Genomic_DNA"/>
</dbReference>
<dbReference type="Proteomes" id="UP001195483">
    <property type="component" value="Unassembled WGS sequence"/>
</dbReference>
<accession>A0AAE0SA80</accession>
<protein>
    <submittedName>
        <fullName evidence="1">Uncharacterized protein</fullName>
    </submittedName>
</protein>
<evidence type="ECO:0000313" key="2">
    <source>
        <dbReference type="Proteomes" id="UP001195483"/>
    </source>
</evidence>
<gene>
    <name evidence="1" type="ORF">CHS0354_042449</name>
</gene>
<reference evidence="1" key="2">
    <citation type="journal article" date="2021" name="Genome Biol. Evol.">
        <title>Developing a high-quality reference genome for a parasitic bivalve with doubly uniparental inheritance (Bivalvia: Unionida).</title>
        <authorList>
            <person name="Smith C.H."/>
        </authorList>
    </citation>
    <scope>NUCLEOTIDE SEQUENCE</scope>
    <source>
        <strain evidence="1">CHS0354</strain>
        <tissue evidence="1">Mantle</tissue>
    </source>
</reference>
<reference evidence="1" key="1">
    <citation type="journal article" date="2021" name="Genome Biol. Evol.">
        <title>A High-Quality Reference Genome for a Parasitic Bivalve with Doubly Uniparental Inheritance (Bivalvia: Unionida).</title>
        <authorList>
            <person name="Smith C.H."/>
        </authorList>
    </citation>
    <scope>NUCLEOTIDE SEQUENCE</scope>
    <source>
        <strain evidence="1">CHS0354</strain>
    </source>
</reference>
<evidence type="ECO:0000313" key="1">
    <source>
        <dbReference type="EMBL" id="KAK3587665.1"/>
    </source>
</evidence>
<proteinExistence type="predicted"/>
<name>A0AAE0SA80_9BIVA</name>
<comment type="caution">
    <text evidence="1">The sequence shown here is derived from an EMBL/GenBank/DDBJ whole genome shotgun (WGS) entry which is preliminary data.</text>
</comment>
<organism evidence="1 2">
    <name type="scientific">Potamilus streckersoni</name>
    <dbReference type="NCBI Taxonomy" id="2493646"/>
    <lineage>
        <taxon>Eukaryota</taxon>
        <taxon>Metazoa</taxon>
        <taxon>Spiralia</taxon>
        <taxon>Lophotrochozoa</taxon>
        <taxon>Mollusca</taxon>
        <taxon>Bivalvia</taxon>
        <taxon>Autobranchia</taxon>
        <taxon>Heteroconchia</taxon>
        <taxon>Palaeoheterodonta</taxon>
        <taxon>Unionida</taxon>
        <taxon>Unionoidea</taxon>
        <taxon>Unionidae</taxon>
        <taxon>Ambleminae</taxon>
        <taxon>Lampsilini</taxon>
        <taxon>Potamilus</taxon>
    </lineage>
</organism>
<dbReference type="AlphaFoldDB" id="A0AAE0SA80"/>
<keyword evidence="2" id="KW-1185">Reference proteome</keyword>
<sequence>MCVHYDSAQPVPETCLYGDNPGIVGDGLDCKNLIKSKPHSCYYSWTQRMCCASCATVYTGMAERGTHRISKAVSGSPWDLRPLDVYRARMKQTRETKLTPRGCRR</sequence>
<reference evidence="1" key="3">
    <citation type="submission" date="2023-05" db="EMBL/GenBank/DDBJ databases">
        <authorList>
            <person name="Smith C.H."/>
        </authorList>
    </citation>
    <scope>NUCLEOTIDE SEQUENCE</scope>
    <source>
        <strain evidence="1">CHS0354</strain>
        <tissue evidence="1">Mantle</tissue>
    </source>
</reference>